<feature type="transmembrane region" description="Helical" evidence="1">
    <location>
        <begin position="280"/>
        <end position="299"/>
    </location>
</feature>
<sequence>MKSRKITNILFLTVLAFLLNTFVYFAFGNIYSSAILNYSTFQEQFSGGIYQYRILSVHFLLCIYDLLGTLNLDYSVFKVKFLNPDSEPRMFLAFYMLNTVFSALTAVMMVLISESKQFAATASEKLLMATLSMFVIALSQFVIVPYDVSSYFFLLLFFWVFLKYLDNKSSGNLLLLAVILAVSTLNRESAALSVSLAATLLCSRFGLKKETIIPVAALAGTFLSVYVVMRLMAGIFTTNDGSLLLQNFTQPKNILGLLFWITFFAFTLLISNGKEQTRNILVFHSLSAPYIVMCFYTGILYEARLYVPLFLTGLILAKISAERTPGELLD</sequence>
<organism evidence="2 3">
    <name type="scientific">Chryseobacterium taklimakanense</name>
    <dbReference type="NCBI Taxonomy" id="536441"/>
    <lineage>
        <taxon>Bacteria</taxon>
        <taxon>Pseudomonadati</taxon>
        <taxon>Bacteroidota</taxon>
        <taxon>Flavobacteriia</taxon>
        <taxon>Flavobacteriales</taxon>
        <taxon>Weeksellaceae</taxon>
        <taxon>Chryseobacterium group</taxon>
        <taxon>Chryseobacterium</taxon>
    </lineage>
</organism>
<evidence type="ECO:0000313" key="3">
    <source>
        <dbReference type="Proteomes" id="UP000215196"/>
    </source>
</evidence>
<evidence type="ECO:0000256" key="1">
    <source>
        <dbReference type="SAM" id="Phobius"/>
    </source>
</evidence>
<evidence type="ECO:0008006" key="4">
    <source>
        <dbReference type="Google" id="ProtNLM"/>
    </source>
</evidence>
<name>A0A239XLR1_9FLAO</name>
<keyword evidence="1" id="KW-0472">Membrane</keyword>
<dbReference type="Proteomes" id="UP000215196">
    <property type="component" value="Chromosome 1"/>
</dbReference>
<feature type="transmembrane region" description="Helical" evidence="1">
    <location>
        <begin position="52"/>
        <end position="72"/>
    </location>
</feature>
<dbReference type="EMBL" id="LT906465">
    <property type="protein sequence ID" value="SNV47969.1"/>
    <property type="molecule type" value="Genomic_DNA"/>
</dbReference>
<gene>
    <name evidence="2" type="ORF">SAMEA4412677_01836</name>
</gene>
<feature type="transmembrane region" description="Helical" evidence="1">
    <location>
        <begin position="253"/>
        <end position="273"/>
    </location>
</feature>
<protein>
    <recommendedName>
        <fullName evidence="4">Glycosyltransferase RgtA/B/C/D-like domain-containing protein</fullName>
    </recommendedName>
</protein>
<feature type="transmembrane region" description="Helical" evidence="1">
    <location>
        <begin position="92"/>
        <end position="112"/>
    </location>
</feature>
<dbReference type="RefSeq" id="WP_095072590.1">
    <property type="nucleotide sequence ID" value="NZ_LT906465.1"/>
</dbReference>
<evidence type="ECO:0000313" key="2">
    <source>
        <dbReference type="EMBL" id="SNV47969.1"/>
    </source>
</evidence>
<reference evidence="2 3" key="1">
    <citation type="submission" date="2017-06" db="EMBL/GenBank/DDBJ databases">
        <authorList>
            <consortium name="Pathogen Informatics"/>
        </authorList>
    </citation>
    <scope>NUCLEOTIDE SEQUENCE [LARGE SCALE GENOMIC DNA]</scope>
    <source>
        <strain evidence="2 3">NCTC13490</strain>
    </source>
</reference>
<dbReference type="AlphaFoldDB" id="A0A239XLR1"/>
<keyword evidence="3" id="KW-1185">Reference proteome</keyword>
<keyword evidence="1" id="KW-0812">Transmembrane</keyword>
<proteinExistence type="predicted"/>
<keyword evidence="1" id="KW-1133">Transmembrane helix</keyword>
<accession>A0A239XLR1</accession>
<feature type="transmembrane region" description="Helical" evidence="1">
    <location>
        <begin position="6"/>
        <end position="31"/>
    </location>
</feature>
<feature type="transmembrane region" description="Helical" evidence="1">
    <location>
        <begin position="212"/>
        <end position="233"/>
    </location>
</feature>
<feature type="transmembrane region" description="Helical" evidence="1">
    <location>
        <begin position="133"/>
        <end position="161"/>
    </location>
</feature>
<dbReference type="KEGG" id="ctak:4412677_01836"/>